<evidence type="ECO:0000313" key="3">
    <source>
        <dbReference type="Proteomes" id="UP000198694"/>
    </source>
</evidence>
<dbReference type="Proteomes" id="UP000198694">
    <property type="component" value="Unassembled WGS sequence"/>
</dbReference>
<accession>A0A1G8X7Z7</accession>
<sequence length="83" mass="9626">MNYEHQEYPGPEQQAMYGENRGRPFFGPRPFFGYPRPFYRPRPYYGGFGNPFIGGVLGGLVGSTLFYPPYGYGYPPYYGGYYY</sequence>
<evidence type="ECO:0000313" key="2">
    <source>
        <dbReference type="EMBL" id="SDJ85860.1"/>
    </source>
</evidence>
<gene>
    <name evidence="2" type="ORF">SAMN05216243_1174</name>
</gene>
<keyword evidence="1" id="KW-0472">Membrane</keyword>
<feature type="transmembrane region" description="Helical" evidence="1">
    <location>
        <begin position="44"/>
        <end position="67"/>
    </location>
</feature>
<keyword evidence="3" id="KW-1185">Reference proteome</keyword>
<evidence type="ECO:0000256" key="1">
    <source>
        <dbReference type="SAM" id="Phobius"/>
    </source>
</evidence>
<proteinExistence type="predicted"/>
<name>A0A1G8X7Z7_9BACI</name>
<keyword evidence="1" id="KW-1133">Transmembrane helix</keyword>
<dbReference type="AlphaFoldDB" id="A0A1G8X7Z7"/>
<protein>
    <submittedName>
        <fullName evidence="2">Uncharacterized protein</fullName>
    </submittedName>
</protein>
<dbReference type="RefSeq" id="WP_425440920.1">
    <property type="nucleotide sequence ID" value="NZ_FNFL01000001.1"/>
</dbReference>
<reference evidence="2 3" key="1">
    <citation type="submission" date="2016-10" db="EMBL/GenBank/DDBJ databases">
        <authorList>
            <person name="de Groot N.N."/>
        </authorList>
    </citation>
    <scope>NUCLEOTIDE SEQUENCE [LARGE SCALE GENOMIC DNA]</scope>
    <source>
        <strain evidence="2 3">CGMCC 1.6502</strain>
    </source>
</reference>
<keyword evidence="1" id="KW-0812">Transmembrane</keyword>
<dbReference type="EMBL" id="FNFL01000001">
    <property type="protein sequence ID" value="SDJ85860.1"/>
    <property type="molecule type" value="Genomic_DNA"/>
</dbReference>
<organism evidence="2 3">
    <name type="scientific">Sediminibacillus albus</name>
    <dbReference type="NCBI Taxonomy" id="407036"/>
    <lineage>
        <taxon>Bacteria</taxon>
        <taxon>Bacillati</taxon>
        <taxon>Bacillota</taxon>
        <taxon>Bacilli</taxon>
        <taxon>Bacillales</taxon>
        <taxon>Bacillaceae</taxon>
        <taxon>Sediminibacillus</taxon>
    </lineage>
</organism>